<dbReference type="EMBL" id="CP001636">
    <property type="protein sequence ID" value="ACS22542.1"/>
    <property type="molecule type" value="Genomic_DNA"/>
</dbReference>
<dbReference type="Gene3D" id="3.40.50.2300">
    <property type="match status" value="2"/>
</dbReference>
<dbReference type="PANTHER" id="PTHR30483:SF6">
    <property type="entry name" value="PERIPLASMIC BINDING PROTEIN OF ABC TRANSPORTER FOR NATURAL AMINO ACIDS"/>
    <property type="match status" value="1"/>
</dbReference>
<dbReference type="KEGG" id="vap:Vapar_5971"/>
<name>C5D0N1_VARPS</name>
<organism evidence="5">
    <name type="scientific">Variovorax paradoxus (strain S110)</name>
    <dbReference type="NCBI Taxonomy" id="543728"/>
    <lineage>
        <taxon>Bacteria</taxon>
        <taxon>Pseudomonadati</taxon>
        <taxon>Pseudomonadota</taxon>
        <taxon>Betaproteobacteria</taxon>
        <taxon>Burkholderiales</taxon>
        <taxon>Comamonadaceae</taxon>
        <taxon>Variovorax</taxon>
    </lineage>
</organism>
<dbReference type="OrthoDB" id="5289062at2"/>
<dbReference type="AlphaFoldDB" id="C5D0N1"/>
<evidence type="ECO:0000256" key="3">
    <source>
        <dbReference type="SAM" id="SignalP"/>
    </source>
</evidence>
<gene>
    <name evidence="5" type="ordered locus">Vapar_5971</name>
</gene>
<dbReference type="Pfam" id="PF13458">
    <property type="entry name" value="Peripla_BP_6"/>
    <property type="match status" value="1"/>
</dbReference>
<dbReference type="PANTHER" id="PTHR30483">
    <property type="entry name" value="LEUCINE-SPECIFIC-BINDING PROTEIN"/>
    <property type="match status" value="1"/>
</dbReference>
<sequence length="388" mass="41088" precursor="true">MKKTPHGRRLLAGIAASTLLFASQAFSQQVVKLGYTGPLSGGGALFGKNVLDGMRMAADEINAEGWQIGGKPSKLEIVSLDDKYNPAESAINAQRLVQAEKTPVILVGHSGGTFALQTANEKQKYLLLSYSSVPQITANGNTLTWRIPPDFTTYIQPFTHYAMGKYGKKLGIAVGDHDYAKAWSAAFRPTWEAAGGTVVADNPMSYNRAADFYSGVSRVLAAKPDVLLVGGASEPTALVIKQARELGFKGGFVIIDQAKLDEIAKVTGGYGLLEGSIGLLPVVDDSSNAMKAFVERYRKLYPGRDPSSEVTLGYTGVRATAEAMKAASRATDVLAIRAQLNTAMKALSAAANPHALSGVDVRGNSIGAVPVAVVEGGKVREVKLMDLR</sequence>
<feature type="signal peptide" evidence="3">
    <location>
        <begin position="1"/>
        <end position="27"/>
    </location>
</feature>
<keyword evidence="5" id="KW-0675">Receptor</keyword>
<feature type="chain" id="PRO_5002950164" evidence="3">
    <location>
        <begin position="28"/>
        <end position="388"/>
    </location>
</feature>
<evidence type="ECO:0000256" key="2">
    <source>
        <dbReference type="ARBA" id="ARBA00022729"/>
    </source>
</evidence>
<dbReference type="CDD" id="cd06336">
    <property type="entry name" value="PBP1_ABC_ligand_binding-like"/>
    <property type="match status" value="1"/>
</dbReference>
<keyword evidence="2 3" id="KW-0732">Signal</keyword>
<dbReference type="STRING" id="543728.Vapar_5971"/>
<dbReference type="InterPro" id="IPR028082">
    <property type="entry name" value="Peripla_BP_I"/>
</dbReference>
<dbReference type="InterPro" id="IPR051010">
    <property type="entry name" value="BCAA_transport"/>
</dbReference>
<dbReference type="HOGENOM" id="CLU_027128_6_2_4"/>
<feature type="domain" description="Leucine-binding protein" evidence="4">
    <location>
        <begin position="31"/>
        <end position="360"/>
    </location>
</feature>
<evidence type="ECO:0000256" key="1">
    <source>
        <dbReference type="ARBA" id="ARBA00010062"/>
    </source>
</evidence>
<comment type="similarity">
    <text evidence="1">Belongs to the leucine-binding protein family.</text>
</comment>
<evidence type="ECO:0000259" key="4">
    <source>
        <dbReference type="Pfam" id="PF13458"/>
    </source>
</evidence>
<accession>C5D0N1</accession>
<evidence type="ECO:0000313" key="5">
    <source>
        <dbReference type="EMBL" id="ACS22542.1"/>
    </source>
</evidence>
<dbReference type="InterPro" id="IPR028081">
    <property type="entry name" value="Leu-bd"/>
</dbReference>
<dbReference type="SUPFAM" id="SSF53822">
    <property type="entry name" value="Periplasmic binding protein-like I"/>
    <property type="match status" value="1"/>
</dbReference>
<dbReference type="eggNOG" id="COG0683">
    <property type="taxonomic scope" value="Bacteria"/>
</dbReference>
<reference evidence="5" key="1">
    <citation type="submission" date="2009-06" db="EMBL/GenBank/DDBJ databases">
        <title>Complete sequence of chromosome 2 of Variovorax paradoxus S110.</title>
        <authorList>
            <consortium name="US DOE Joint Genome Institute"/>
            <person name="Lucas S."/>
            <person name="Copeland A."/>
            <person name="Lapidus A."/>
            <person name="Glavina del Rio T."/>
            <person name="Tice H."/>
            <person name="Bruce D."/>
            <person name="Goodwin L."/>
            <person name="Pitluck S."/>
            <person name="Chertkov O."/>
            <person name="Brettin T."/>
            <person name="Detter J.C."/>
            <person name="Han C."/>
            <person name="Larimer F."/>
            <person name="Land M."/>
            <person name="Hauser L."/>
            <person name="Kyrpides N."/>
            <person name="Ovchinnikova G."/>
            <person name="Orwin P."/>
            <person name="Leadbetter J.R."/>
            <person name="Spain J.C."/>
            <person name="Han J.I."/>
        </authorList>
    </citation>
    <scope>NUCLEOTIDE SEQUENCE</scope>
    <source>
        <strain evidence="5">S110</strain>
    </source>
</reference>
<proteinExistence type="inferred from homology"/>
<protein>
    <submittedName>
        <fullName evidence="5">Extracellular ligand-binding receptor</fullName>
    </submittedName>
</protein>